<protein>
    <submittedName>
        <fullName evidence="2">Uncharacterized protein</fullName>
    </submittedName>
</protein>
<evidence type="ECO:0000313" key="2">
    <source>
        <dbReference type="EMBL" id="KAF2565338.1"/>
    </source>
</evidence>
<dbReference type="AlphaFoldDB" id="A0A8S9I6X7"/>
<sequence>MNTYAYEPELLSIGPYHHGKYNLRMIEEHKPRFLRLFVEEAGKNGVSYDVLLEAVSKQEEAIRTSYSEDFIFNRKKLMDMMLLDGCIILMLFLIISRKLDITIKDDPIFKMPWILPKIHRDLLLLENQVPLFLLETLMVTSKISPPGGMNKMAFKFFTYSTQLPGLSRPSNYNIQAKHLLDLIRQTFIPYPSKRGRKSQTGTWESCSDPFLRLITSATRLHSKGLVLKPSVEADTWLDIKVKKGVLEIPPLVLDDFIGQVFLNFVAFEQFYSYCPNHITSYVAFMGCLMNEEADARLLREKGIMENYFETDQQVSRFFKIIGKDATFDISKSYLADVFEGVNKQTSKGNRLRCKELSHTFFGSPWTSVASFAALLLLGLTIIQTFFTV</sequence>
<comment type="caution">
    <text evidence="2">The sequence shown here is derived from an EMBL/GenBank/DDBJ whole genome shotgun (WGS) entry which is preliminary data.</text>
</comment>
<reference evidence="2" key="1">
    <citation type="submission" date="2019-12" db="EMBL/GenBank/DDBJ databases">
        <title>Genome sequencing and annotation of Brassica cretica.</title>
        <authorList>
            <person name="Studholme D.J."/>
            <person name="Sarris P.F."/>
        </authorList>
    </citation>
    <scope>NUCLEOTIDE SEQUENCE</scope>
    <source>
        <strain evidence="2">PFS-001/15</strain>
        <tissue evidence="2">Leaf</tissue>
    </source>
</reference>
<feature type="transmembrane region" description="Helical" evidence="1">
    <location>
        <begin position="360"/>
        <end position="386"/>
    </location>
</feature>
<evidence type="ECO:0000313" key="3">
    <source>
        <dbReference type="Proteomes" id="UP000712281"/>
    </source>
</evidence>
<proteinExistence type="predicted"/>
<dbReference type="InterPro" id="IPR004158">
    <property type="entry name" value="DUF247_pln"/>
</dbReference>
<dbReference type="Pfam" id="PF03140">
    <property type="entry name" value="DUF247"/>
    <property type="match status" value="1"/>
</dbReference>
<evidence type="ECO:0000256" key="1">
    <source>
        <dbReference type="SAM" id="Phobius"/>
    </source>
</evidence>
<dbReference type="PANTHER" id="PTHR31170">
    <property type="entry name" value="BNAC04G53230D PROTEIN"/>
    <property type="match status" value="1"/>
</dbReference>
<dbReference type="EMBL" id="QGKW02001911">
    <property type="protein sequence ID" value="KAF2565338.1"/>
    <property type="molecule type" value="Genomic_DNA"/>
</dbReference>
<accession>A0A8S9I6X7</accession>
<organism evidence="2 3">
    <name type="scientific">Brassica cretica</name>
    <name type="common">Mustard</name>
    <dbReference type="NCBI Taxonomy" id="69181"/>
    <lineage>
        <taxon>Eukaryota</taxon>
        <taxon>Viridiplantae</taxon>
        <taxon>Streptophyta</taxon>
        <taxon>Embryophyta</taxon>
        <taxon>Tracheophyta</taxon>
        <taxon>Spermatophyta</taxon>
        <taxon>Magnoliopsida</taxon>
        <taxon>eudicotyledons</taxon>
        <taxon>Gunneridae</taxon>
        <taxon>Pentapetalae</taxon>
        <taxon>rosids</taxon>
        <taxon>malvids</taxon>
        <taxon>Brassicales</taxon>
        <taxon>Brassicaceae</taxon>
        <taxon>Brassiceae</taxon>
        <taxon>Brassica</taxon>
    </lineage>
</organism>
<keyword evidence="1" id="KW-0472">Membrane</keyword>
<gene>
    <name evidence="2" type="ORF">F2Q68_00026357</name>
</gene>
<keyword evidence="1" id="KW-1133">Transmembrane helix</keyword>
<dbReference type="PANTHER" id="PTHR31170:SF21">
    <property type="match status" value="1"/>
</dbReference>
<name>A0A8S9I6X7_BRACR</name>
<keyword evidence="1" id="KW-0812">Transmembrane</keyword>
<dbReference type="Proteomes" id="UP000712281">
    <property type="component" value="Unassembled WGS sequence"/>
</dbReference>
<feature type="transmembrane region" description="Helical" evidence="1">
    <location>
        <begin position="77"/>
        <end position="95"/>
    </location>
</feature>